<dbReference type="OrthoDB" id="1928514at2"/>
<dbReference type="InterPro" id="IPR047175">
    <property type="entry name" value="CotS-like"/>
</dbReference>
<protein>
    <recommendedName>
        <fullName evidence="3">Spore coat protein, CotS family</fullName>
    </recommendedName>
</protein>
<dbReference type="Gene3D" id="3.90.1200.10">
    <property type="match status" value="1"/>
</dbReference>
<dbReference type="PANTHER" id="PTHR39179:SF1">
    <property type="entry name" value="SPORE COAT PROTEIN I"/>
    <property type="match status" value="1"/>
</dbReference>
<evidence type="ECO:0000313" key="2">
    <source>
        <dbReference type="Proteomes" id="UP000183952"/>
    </source>
</evidence>
<reference evidence="1 2" key="1">
    <citation type="submission" date="2016-11" db="EMBL/GenBank/DDBJ databases">
        <authorList>
            <person name="Jaros S."/>
            <person name="Januszkiewicz K."/>
            <person name="Wedrychowicz H."/>
        </authorList>
    </citation>
    <scope>NUCLEOTIDE SEQUENCE [LARGE SCALE GENOMIC DNA]</scope>
    <source>
        <strain evidence="1 2">DSM 3090</strain>
    </source>
</reference>
<keyword evidence="2" id="KW-1185">Reference proteome</keyword>
<dbReference type="PANTHER" id="PTHR39179">
    <property type="entry name" value="SPORE COAT PROTEIN I"/>
    <property type="match status" value="1"/>
</dbReference>
<evidence type="ECO:0008006" key="3">
    <source>
        <dbReference type="Google" id="ProtNLM"/>
    </source>
</evidence>
<organism evidence="1 2">
    <name type="scientific">Hathewaya proteolytica DSM 3090</name>
    <dbReference type="NCBI Taxonomy" id="1121331"/>
    <lineage>
        <taxon>Bacteria</taxon>
        <taxon>Bacillati</taxon>
        <taxon>Bacillota</taxon>
        <taxon>Clostridia</taxon>
        <taxon>Eubacteriales</taxon>
        <taxon>Clostridiaceae</taxon>
        <taxon>Hathewaya</taxon>
    </lineage>
</organism>
<dbReference type="EMBL" id="FRAD01000013">
    <property type="protein sequence ID" value="SHK06976.1"/>
    <property type="molecule type" value="Genomic_DNA"/>
</dbReference>
<dbReference type="GO" id="GO:0042601">
    <property type="term" value="C:endospore-forming forespore"/>
    <property type="evidence" value="ECO:0007669"/>
    <property type="project" value="TreeGrafter"/>
</dbReference>
<dbReference type="RefSeq" id="WP_072903658.1">
    <property type="nucleotide sequence ID" value="NZ_FRAD01000013.1"/>
</dbReference>
<sequence length="261" mass="30779">MIKEKGEASKETNSFFTFAKERNIEIIQGKSIRIVGGEDFSEKDLLRQIHTICQFHKRTMGFRDYLRGRLDNKIGKLYEENKVSLRRLIADIGKLLGKGELNDFEKLLLETAPKFYTIAKESICSIDEEEYVKLIVRSMERQEVCLDKVWFNNIVMESGEEIYVKDMTSSSYNLVEMDCIELLKRVRKKGKRVDYVKLAEYFCKESDLDVMSRNFILSMVKFPTEYMLCCNRYREKRKNWSCEVYCKRLMEAMEHEGGSVC</sequence>
<dbReference type="Proteomes" id="UP000183952">
    <property type="component" value="Unassembled WGS sequence"/>
</dbReference>
<dbReference type="STRING" id="1121331.SAMN02745248_01689"/>
<proteinExistence type="predicted"/>
<name>A0A1M6PG99_9CLOT</name>
<evidence type="ECO:0000313" key="1">
    <source>
        <dbReference type="EMBL" id="SHK06976.1"/>
    </source>
</evidence>
<dbReference type="AlphaFoldDB" id="A0A1M6PG99"/>
<gene>
    <name evidence="1" type="ORF">SAMN02745248_01689</name>
</gene>
<accession>A0A1M6PG99</accession>